<dbReference type="InterPro" id="IPR051044">
    <property type="entry name" value="MAG_DAG_Lipase"/>
</dbReference>
<dbReference type="EMBL" id="ML769454">
    <property type="protein sequence ID" value="KAE9400686.1"/>
    <property type="molecule type" value="Genomic_DNA"/>
</dbReference>
<dbReference type="InterPro" id="IPR022742">
    <property type="entry name" value="Hydrolase_4"/>
</dbReference>
<feature type="compositionally biased region" description="Polar residues" evidence="1">
    <location>
        <begin position="321"/>
        <end position="343"/>
    </location>
</feature>
<name>A0A6A4HRF3_9AGAR</name>
<dbReference type="InterPro" id="IPR029058">
    <property type="entry name" value="AB_hydrolase_fold"/>
</dbReference>
<organism evidence="3 4">
    <name type="scientific">Gymnopus androsaceus JB14</name>
    <dbReference type="NCBI Taxonomy" id="1447944"/>
    <lineage>
        <taxon>Eukaryota</taxon>
        <taxon>Fungi</taxon>
        <taxon>Dikarya</taxon>
        <taxon>Basidiomycota</taxon>
        <taxon>Agaricomycotina</taxon>
        <taxon>Agaricomycetes</taxon>
        <taxon>Agaricomycetidae</taxon>
        <taxon>Agaricales</taxon>
        <taxon>Marasmiineae</taxon>
        <taxon>Omphalotaceae</taxon>
        <taxon>Gymnopus</taxon>
    </lineage>
</organism>
<evidence type="ECO:0000313" key="3">
    <source>
        <dbReference type="EMBL" id="KAE9400686.1"/>
    </source>
</evidence>
<protein>
    <submittedName>
        <fullName evidence="3">Alpha/beta-hydrolase</fullName>
    </submittedName>
</protein>
<evidence type="ECO:0000259" key="2">
    <source>
        <dbReference type="Pfam" id="PF12146"/>
    </source>
</evidence>
<proteinExistence type="predicted"/>
<dbReference type="OrthoDB" id="10249433at2759"/>
<dbReference type="Proteomes" id="UP000799118">
    <property type="component" value="Unassembled WGS sequence"/>
</dbReference>
<feature type="domain" description="Serine aminopeptidase S33" evidence="2">
    <location>
        <begin position="32"/>
        <end position="283"/>
    </location>
</feature>
<dbReference type="PANTHER" id="PTHR11614">
    <property type="entry name" value="PHOSPHOLIPASE-RELATED"/>
    <property type="match status" value="1"/>
</dbReference>
<dbReference type="Gene3D" id="3.40.50.1820">
    <property type="entry name" value="alpha/beta hydrolase"/>
    <property type="match status" value="1"/>
</dbReference>
<dbReference type="SUPFAM" id="SSF53474">
    <property type="entry name" value="alpha/beta-Hydrolases"/>
    <property type="match status" value="1"/>
</dbReference>
<keyword evidence="4" id="KW-1185">Reference proteome</keyword>
<feature type="region of interest" description="Disordered" evidence="1">
    <location>
        <begin position="302"/>
        <end position="369"/>
    </location>
</feature>
<dbReference type="AlphaFoldDB" id="A0A6A4HRF3"/>
<accession>A0A6A4HRF3</accession>
<reference evidence="3" key="1">
    <citation type="journal article" date="2019" name="Environ. Microbiol.">
        <title>Fungal ecological strategies reflected in gene transcription - a case study of two litter decomposers.</title>
        <authorList>
            <person name="Barbi F."/>
            <person name="Kohler A."/>
            <person name="Barry K."/>
            <person name="Baskaran P."/>
            <person name="Daum C."/>
            <person name="Fauchery L."/>
            <person name="Ihrmark K."/>
            <person name="Kuo A."/>
            <person name="LaButti K."/>
            <person name="Lipzen A."/>
            <person name="Morin E."/>
            <person name="Grigoriev I.V."/>
            <person name="Henrissat B."/>
            <person name="Lindahl B."/>
            <person name="Martin F."/>
        </authorList>
    </citation>
    <scope>NUCLEOTIDE SEQUENCE</scope>
    <source>
        <strain evidence="3">JB14</strain>
    </source>
</reference>
<evidence type="ECO:0000313" key="4">
    <source>
        <dbReference type="Proteomes" id="UP000799118"/>
    </source>
</evidence>
<sequence length="369" mass="40115">MTEKWLTGPRDIQFYTRTYVPSSGSSPRAIIARAIIVFIHGFQEHVGRYSHFHPSLADRGIAVWTFDQAGFGRTALDKEKRSKKSSWGKTGWSDQLQDVDWAVKTARTTFPGVPVFLMGHSMGGGEVLSFVTQQSSQYTETIASLAGVIATSPLIKQTTPASKLARWLGGKVAAISPYTLIPASLDVNDLSHSPESNKAHANDPLIKTTGSLRCLSEMLNEGENLLSNGHNHWPKKLPVVLIHGDADKITSLAATQTFYERIEADDKNIIVYPDGYHELQNELPEVRQKLVDDIVSFVEARAPVRSERQSSIPTDAFGRQLSDSNDGAANTVPSLTTGSSAPASPSEMEIPPPPDAEEGPEGQKAAAKL</sequence>
<dbReference type="Pfam" id="PF12146">
    <property type="entry name" value="Hydrolase_4"/>
    <property type="match status" value="1"/>
</dbReference>
<evidence type="ECO:0000256" key="1">
    <source>
        <dbReference type="SAM" id="MobiDB-lite"/>
    </source>
</evidence>
<gene>
    <name evidence="3" type="ORF">BT96DRAFT_818945</name>
</gene>